<dbReference type="Pfam" id="PF18958">
    <property type="entry name" value="DUF5700"/>
    <property type="match status" value="1"/>
</dbReference>
<reference evidence="1 2" key="1">
    <citation type="journal article" date="2011" name="J. Bacteriol.">
        <title>Draft genome sequence of Caloramator australicus strain RC3T, a thermoanaerobe from the Great Artesian Basin of Australia.</title>
        <authorList>
            <person name="Ogg C.D."/>
            <person name="Patel B.K.C."/>
        </authorList>
    </citation>
    <scope>NUCLEOTIDE SEQUENCE [LARGE SCALE GENOMIC DNA]</scope>
    <source>
        <strain evidence="1 2">RC3</strain>
    </source>
</reference>
<dbReference type="OrthoDB" id="1953461at2"/>
<organism evidence="1 2">
    <name type="scientific">Caloramator australicus RC3</name>
    <dbReference type="NCBI Taxonomy" id="857293"/>
    <lineage>
        <taxon>Bacteria</taxon>
        <taxon>Bacillati</taxon>
        <taxon>Bacillota</taxon>
        <taxon>Clostridia</taxon>
        <taxon>Eubacteriales</taxon>
        <taxon>Clostridiaceae</taxon>
        <taxon>Caloramator</taxon>
    </lineage>
</organism>
<evidence type="ECO:0000313" key="2">
    <source>
        <dbReference type="Proteomes" id="UP000007652"/>
    </source>
</evidence>
<sequence length="363" mass="42267">MNNTQKSEIIVDDSGIIEFINLFSVRDGDLREKIEKLFNTSSYQRLVELGGPNIGIYKKDLWIETFKNTIENSENIVDNIFMRNITKTIRYAFDNLDKIEKLNNYLKNIINTKDFLKIAKQFVPKEIEIDKIRINMVIFMPNAFGINDDMIVDLFLLGNANKDYINGILAHELHHMLRSKVAIEFLVEEKYSDIAQALYWLESEGIADLCNFEATKNLYEEYGYAEKGKMEYILNNINEYLKKFNNLMFSKSMNNSKDEELIDFLSSNSAFHPIGYYMANKINQILGTEILIQCVGNPVKFITTYQQAAELDGDNSFILDIELIENLSFKFYFTDDLDLVPKNFPKQVIKLNFEAILPWLLEE</sequence>
<evidence type="ECO:0000313" key="1">
    <source>
        <dbReference type="EMBL" id="CCC57658.1"/>
    </source>
</evidence>
<dbReference type="eggNOG" id="ENOG503279U">
    <property type="taxonomic scope" value="Bacteria"/>
</dbReference>
<accession>G0V3G8</accession>
<protein>
    <recommendedName>
        <fullName evidence="3">DUF2268 domain-containing protein</fullName>
    </recommendedName>
</protein>
<name>G0V3G8_9CLOT</name>
<gene>
    <name evidence="1" type="ORF">CAAU_0008</name>
</gene>
<comment type="caution">
    <text evidence="1">The sequence shown here is derived from an EMBL/GenBank/DDBJ whole genome shotgun (WGS) entry which is preliminary data.</text>
</comment>
<dbReference type="RefSeq" id="WP_008907381.1">
    <property type="nucleotide sequence ID" value="NZ_CAKP01000001.1"/>
</dbReference>
<dbReference type="Proteomes" id="UP000007652">
    <property type="component" value="Unassembled WGS sequence"/>
</dbReference>
<dbReference type="InterPro" id="IPR043754">
    <property type="entry name" value="DUF5700"/>
</dbReference>
<dbReference type="AlphaFoldDB" id="G0V3G8"/>
<dbReference type="EMBL" id="CAKP01000001">
    <property type="protein sequence ID" value="CCC57658.1"/>
    <property type="molecule type" value="Genomic_DNA"/>
</dbReference>
<proteinExistence type="predicted"/>
<keyword evidence="2" id="KW-1185">Reference proteome</keyword>
<evidence type="ECO:0008006" key="3">
    <source>
        <dbReference type="Google" id="ProtNLM"/>
    </source>
</evidence>